<protein>
    <submittedName>
        <fullName evidence="2">ATG_C domain-containing protein</fullName>
    </submittedName>
</protein>
<name>A0A183BCZ8_9TREM</name>
<keyword evidence="1" id="KW-0812">Transmembrane</keyword>
<feature type="transmembrane region" description="Helical" evidence="1">
    <location>
        <begin position="96"/>
        <end position="114"/>
    </location>
</feature>
<keyword evidence="1" id="KW-1133">Transmembrane helix</keyword>
<evidence type="ECO:0000256" key="1">
    <source>
        <dbReference type="SAM" id="Phobius"/>
    </source>
</evidence>
<organism evidence="2">
    <name type="scientific">Echinostoma caproni</name>
    <dbReference type="NCBI Taxonomy" id="27848"/>
    <lineage>
        <taxon>Eukaryota</taxon>
        <taxon>Metazoa</taxon>
        <taxon>Spiralia</taxon>
        <taxon>Lophotrochozoa</taxon>
        <taxon>Platyhelminthes</taxon>
        <taxon>Trematoda</taxon>
        <taxon>Digenea</taxon>
        <taxon>Plagiorchiida</taxon>
        <taxon>Echinostomata</taxon>
        <taxon>Echinostomatoidea</taxon>
        <taxon>Echinostomatidae</taxon>
        <taxon>Echinostoma</taxon>
    </lineage>
</organism>
<dbReference type="WBParaSite" id="ECPE_0001712701-mRNA-1">
    <property type="protein sequence ID" value="ECPE_0001712701-mRNA-1"/>
    <property type="gene ID" value="ECPE_0001712701"/>
</dbReference>
<reference evidence="2" key="1">
    <citation type="submission" date="2016-06" db="UniProtKB">
        <authorList>
            <consortium name="WormBaseParasite"/>
        </authorList>
    </citation>
    <scope>IDENTIFICATION</scope>
</reference>
<proteinExistence type="predicted"/>
<keyword evidence="1" id="KW-0472">Membrane</keyword>
<sequence>LVVSAFLNPLRSVGNAMKAMPDTLADGFNRILTGGSLLEPVSIGTRLTPESVPRRSDSFDTSRSVLSGLDSGKVGDTLDPVCVTCYPFFFLQWNVVLSPLTFPIVHIILVIQWIF</sequence>
<evidence type="ECO:0000313" key="2">
    <source>
        <dbReference type="WBParaSite" id="ECPE_0001712701-mRNA-1"/>
    </source>
</evidence>
<dbReference type="AlphaFoldDB" id="A0A183BCZ8"/>
<accession>A0A183BCZ8</accession>